<dbReference type="SMART" id="SM00327">
    <property type="entry name" value="VWA"/>
    <property type="match status" value="1"/>
</dbReference>
<evidence type="ECO:0000313" key="5">
    <source>
        <dbReference type="EMBL" id="TCZ76876.1"/>
    </source>
</evidence>
<dbReference type="Proteomes" id="UP000295418">
    <property type="component" value="Unassembled WGS sequence"/>
</dbReference>
<dbReference type="PANTHER" id="PTHR10579:SF43">
    <property type="entry name" value="ZINC FINGER (C3HC4-TYPE RING FINGER) FAMILY PROTEIN"/>
    <property type="match status" value="1"/>
</dbReference>
<proteinExistence type="predicted"/>
<dbReference type="PROSITE" id="PS50234">
    <property type="entry name" value="VWFA"/>
    <property type="match status" value="1"/>
</dbReference>
<dbReference type="SUPFAM" id="SSF53300">
    <property type="entry name" value="vWA-like"/>
    <property type="match status" value="1"/>
</dbReference>
<evidence type="ECO:0000259" key="4">
    <source>
        <dbReference type="PROSITE" id="PS50234"/>
    </source>
</evidence>
<name>A0A4R4EAI8_9BACL</name>
<dbReference type="InterPro" id="IPR051266">
    <property type="entry name" value="CLCR"/>
</dbReference>
<dbReference type="PANTHER" id="PTHR10579">
    <property type="entry name" value="CALCIUM-ACTIVATED CHLORIDE CHANNEL REGULATOR"/>
    <property type="match status" value="1"/>
</dbReference>
<dbReference type="OrthoDB" id="2923688at2"/>
<dbReference type="Pfam" id="PF00092">
    <property type="entry name" value="VWA"/>
    <property type="match status" value="1"/>
</dbReference>
<keyword evidence="2" id="KW-0472">Membrane</keyword>
<dbReference type="CDD" id="cd00198">
    <property type="entry name" value="vWFA"/>
    <property type="match status" value="1"/>
</dbReference>
<evidence type="ECO:0000256" key="1">
    <source>
        <dbReference type="SAM" id="MobiDB-lite"/>
    </source>
</evidence>
<organism evidence="5 6">
    <name type="scientific">Paenibacillus albiflavus</name>
    <dbReference type="NCBI Taxonomy" id="2545760"/>
    <lineage>
        <taxon>Bacteria</taxon>
        <taxon>Bacillati</taxon>
        <taxon>Bacillota</taxon>
        <taxon>Bacilli</taxon>
        <taxon>Bacillales</taxon>
        <taxon>Paenibacillaceae</taxon>
        <taxon>Paenibacillus</taxon>
    </lineage>
</organism>
<feature type="signal peptide" evidence="3">
    <location>
        <begin position="1"/>
        <end position="16"/>
    </location>
</feature>
<keyword evidence="3" id="KW-0732">Signal</keyword>
<feature type="region of interest" description="Disordered" evidence="1">
    <location>
        <begin position="416"/>
        <end position="437"/>
    </location>
</feature>
<feature type="domain" description="VWFA" evidence="4">
    <location>
        <begin position="25"/>
        <end position="208"/>
    </location>
</feature>
<reference evidence="5 6" key="1">
    <citation type="submission" date="2019-03" db="EMBL/GenBank/DDBJ databases">
        <authorList>
            <person name="Kim M.K.M."/>
        </authorList>
    </citation>
    <scope>NUCLEOTIDE SEQUENCE [LARGE SCALE GENOMIC DNA]</scope>
    <source>
        <strain evidence="5 6">18JY21-1</strain>
    </source>
</reference>
<keyword evidence="2" id="KW-0812">Transmembrane</keyword>
<evidence type="ECO:0000313" key="6">
    <source>
        <dbReference type="Proteomes" id="UP000295418"/>
    </source>
</evidence>
<feature type="chain" id="PRO_5020907621" evidence="3">
    <location>
        <begin position="17"/>
        <end position="583"/>
    </location>
</feature>
<gene>
    <name evidence="5" type="ORF">E0485_12430</name>
</gene>
<comment type="caution">
    <text evidence="5">The sequence shown here is derived from an EMBL/GenBank/DDBJ whole genome shotgun (WGS) entry which is preliminary data.</text>
</comment>
<dbReference type="Gene3D" id="3.40.50.410">
    <property type="entry name" value="von Willebrand factor, type A domain"/>
    <property type="match status" value="1"/>
</dbReference>
<sequence>MLAIVLLLTSSVSLYAATDSDTKMDAVLAVDMSTSMNKSDKNKLSNEAMKMFIDMTSVSGDKIGILGYTDQVIREKALLKINNAKDKENLKTFVDQLTRGPYTDVAVGVSEALNILESGREQDHDPLIILLTDGNNSLNKDRTQQDSDKMLEDSLKKAKDAGVPIYTIGLNADGTLNKDVLQRISDETNGKMFVTTDAGSLPQILSEIFANHMKLKVVPISTFTSNGQYQDVTLSIPNASVLEANISIMSNKPVEVKLFDPSGQEQKIPSDSLLLSKSTAYSLLKILKPAQGDWKLQVKGANKEEIKINLLFNYDLEVVLAPLSKQNYKKGDVIDIAAELQSNGVKATEPELYKNLKSTLLVKDLDTQQTEEIALTQADQKFTGSYKVADEHDYELIVRLEDSSMLRESEPVTISAKQGGAVQPTATPSATQAPDAAKDEKPFPWLYVILGVVGLLIVILAALYILSMVKKANKGFFGQMVIEVRDENTGERSNPQYKKLNSFKGKFNLHQLLQLAPELAEVSKISFSPGKNDTIILTNSTSCVVEIGGRVIDASKGKELRKNDRVKITLQNVNKSISIEYII</sequence>
<dbReference type="InterPro" id="IPR002035">
    <property type="entry name" value="VWF_A"/>
</dbReference>
<protein>
    <submittedName>
        <fullName evidence="5">VWA domain-containing protein</fullName>
    </submittedName>
</protein>
<evidence type="ECO:0000256" key="3">
    <source>
        <dbReference type="SAM" id="SignalP"/>
    </source>
</evidence>
<dbReference type="AlphaFoldDB" id="A0A4R4EAI8"/>
<keyword evidence="2" id="KW-1133">Transmembrane helix</keyword>
<dbReference type="EMBL" id="SKFG01000011">
    <property type="protein sequence ID" value="TCZ76876.1"/>
    <property type="molecule type" value="Genomic_DNA"/>
</dbReference>
<keyword evidence="6" id="KW-1185">Reference proteome</keyword>
<feature type="transmembrane region" description="Helical" evidence="2">
    <location>
        <begin position="445"/>
        <end position="466"/>
    </location>
</feature>
<accession>A0A4R4EAI8</accession>
<evidence type="ECO:0000256" key="2">
    <source>
        <dbReference type="SAM" id="Phobius"/>
    </source>
</evidence>
<dbReference type="InterPro" id="IPR036465">
    <property type="entry name" value="vWFA_dom_sf"/>
</dbReference>